<dbReference type="PIRSF" id="PIRSF005384">
    <property type="entry name" value="RpiB_LacA_B"/>
    <property type="match status" value="1"/>
</dbReference>
<name>A0A1G1WN23_9BACT</name>
<dbReference type="Gene3D" id="3.40.1400.10">
    <property type="entry name" value="Sugar-phosphate isomerase, RpiB/LacA/LacB"/>
    <property type="match status" value="1"/>
</dbReference>
<dbReference type="GO" id="GO:0004751">
    <property type="term" value="F:ribose-5-phosphate isomerase activity"/>
    <property type="evidence" value="ECO:0007669"/>
    <property type="project" value="TreeGrafter"/>
</dbReference>
<dbReference type="NCBIfam" id="NF004051">
    <property type="entry name" value="PRK05571.1"/>
    <property type="match status" value="1"/>
</dbReference>
<dbReference type="AlphaFoldDB" id="A0A1G1WN23"/>
<dbReference type="GO" id="GO:0009052">
    <property type="term" value="P:pentose-phosphate shunt, non-oxidative branch"/>
    <property type="evidence" value="ECO:0007669"/>
    <property type="project" value="TreeGrafter"/>
</dbReference>
<dbReference type="GO" id="GO:0019316">
    <property type="term" value="P:D-allose catabolic process"/>
    <property type="evidence" value="ECO:0007669"/>
    <property type="project" value="TreeGrafter"/>
</dbReference>
<dbReference type="InterPro" id="IPR036569">
    <property type="entry name" value="RpiB_LacA_LacB_sf"/>
</dbReference>
<dbReference type="Pfam" id="PF02502">
    <property type="entry name" value="LacAB_rpiB"/>
    <property type="match status" value="1"/>
</dbReference>
<dbReference type="PANTHER" id="PTHR30345:SF0">
    <property type="entry name" value="DNA DAMAGE-REPAIR_TOLERATION PROTEIN DRT102"/>
    <property type="match status" value="1"/>
</dbReference>
<comment type="similarity">
    <text evidence="1">Belongs to the LacAB/RpiB family.</text>
</comment>
<dbReference type="InterPro" id="IPR003500">
    <property type="entry name" value="RpiB_LacA_LacB"/>
</dbReference>
<organism evidence="2 3">
    <name type="scientific">Candidatus Woykebacteria bacterium RIFCSPHIGHO2_02_FULL_43_16b</name>
    <dbReference type="NCBI Taxonomy" id="1802601"/>
    <lineage>
        <taxon>Bacteria</taxon>
        <taxon>Candidatus Woykeibacteriota</taxon>
    </lineage>
</organism>
<evidence type="ECO:0000256" key="1">
    <source>
        <dbReference type="ARBA" id="ARBA00008754"/>
    </source>
</evidence>
<reference evidence="2 3" key="1">
    <citation type="journal article" date="2016" name="Nat. Commun.">
        <title>Thousands of microbial genomes shed light on interconnected biogeochemical processes in an aquifer system.</title>
        <authorList>
            <person name="Anantharaman K."/>
            <person name="Brown C.T."/>
            <person name="Hug L.A."/>
            <person name="Sharon I."/>
            <person name="Castelle C.J."/>
            <person name="Probst A.J."/>
            <person name="Thomas B.C."/>
            <person name="Singh A."/>
            <person name="Wilkins M.J."/>
            <person name="Karaoz U."/>
            <person name="Brodie E.L."/>
            <person name="Williams K.H."/>
            <person name="Hubbard S.S."/>
            <person name="Banfield J.F."/>
        </authorList>
    </citation>
    <scope>NUCLEOTIDE SEQUENCE [LARGE SCALE GENOMIC DNA]</scope>
</reference>
<proteinExistence type="inferred from homology"/>
<protein>
    <recommendedName>
        <fullName evidence="4">Ribose 5-phosphate isomerase B</fullName>
    </recommendedName>
</protein>
<evidence type="ECO:0000313" key="3">
    <source>
        <dbReference type="Proteomes" id="UP000177821"/>
    </source>
</evidence>
<gene>
    <name evidence="2" type="ORF">A3J50_02655</name>
</gene>
<dbReference type="SUPFAM" id="SSF89623">
    <property type="entry name" value="Ribose/Galactose isomerase RpiB/AlsB"/>
    <property type="match status" value="1"/>
</dbReference>
<dbReference type="Proteomes" id="UP000177821">
    <property type="component" value="Unassembled WGS sequence"/>
</dbReference>
<evidence type="ECO:0008006" key="4">
    <source>
        <dbReference type="Google" id="ProtNLM"/>
    </source>
</evidence>
<accession>A0A1G1WN23</accession>
<comment type="caution">
    <text evidence="2">The sequence shown here is derived from an EMBL/GenBank/DDBJ whole genome shotgun (WGS) entry which is preliminary data.</text>
</comment>
<dbReference type="NCBIfam" id="TIGR00689">
    <property type="entry name" value="rpiB_lacA_lacB"/>
    <property type="match status" value="1"/>
</dbReference>
<dbReference type="EMBL" id="MHCX01000047">
    <property type="protein sequence ID" value="OGY28607.1"/>
    <property type="molecule type" value="Genomic_DNA"/>
</dbReference>
<dbReference type="PANTHER" id="PTHR30345">
    <property type="entry name" value="RIBOSE-5-PHOSPHATE ISOMERASE B"/>
    <property type="match status" value="1"/>
</dbReference>
<sequence length="145" mass="16041">MIYLGSDHRGYELKEFFKGYLKDAQIAFQDMGPSTYVSDDDYPVYSEKVARALENESDKGVLICGGGHGVCVTANKIKGVRASLMDSTNSAKVGRNDDNINVLCLGADFVTKDQALDILKTFLETPFSGANRHVRRIEQIKKLES</sequence>
<evidence type="ECO:0000313" key="2">
    <source>
        <dbReference type="EMBL" id="OGY28607.1"/>
    </source>
</evidence>